<accession>A0A8D8F706</accession>
<organism evidence="1">
    <name type="scientific">Culex pipiens</name>
    <name type="common">House mosquito</name>
    <dbReference type="NCBI Taxonomy" id="7175"/>
    <lineage>
        <taxon>Eukaryota</taxon>
        <taxon>Metazoa</taxon>
        <taxon>Ecdysozoa</taxon>
        <taxon>Arthropoda</taxon>
        <taxon>Hexapoda</taxon>
        <taxon>Insecta</taxon>
        <taxon>Pterygota</taxon>
        <taxon>Neoptera</taxon>
        <taxon>Endopterygota</taxon>
        <taxon>Diptera</taxon>
        <taxon>Nematocera</taxon>
        <taxon>Culicoidea</taxon>
        <taxon>Culicidae</taxon>
        <taxon>Culicinae</taxon>
        <taxon>Culicini</taxon>
        <taxon>Culex</taxon>
        <taxon>Culex</taxon>
    </lineage>
</organism>
<reference evidence="1" key="1">
    <citation type="submission" date="2021-05" db="EMBL/GenBank/DDBJ databases">
        <authorList>
            <person name="Alioto T."/>
            <person name="Alioto T."/>
            <person name="Gomez Garrido J."/>
        </authorList>
    </citation>
    <scope>NUCLEOTIDE SEQUENCE</scope>
</reference>
<sequence length="137" mass="15542">MLNHYSLFSGAILLITFGLHLRAPYFTKPIISGGYHRNRFSARCRLAQSHLNSNFASSFFFLASSELFKAIVRTFDKRRWPALLRSSSAWLNSALAYRSASSTHFRQVVSRNLPESTHGTRLSIQQIPSMSTAKFPD</sequence>
<dbReference type="AlphaFoldDB" id="A0A8D8F706"/>
<protein>
    <submittedName>
        <fullName evidence="1">(northern house mosquito) hypothetical protein</fullName>
    </submittedName>
</protein>
<proteinExistence type="predicted"/>
<dbReference type="EMBL" id="HBUE01037119">
    <property type="protein sequence ID" value="CAG6459239.1"/>
    <property type="molecule type" value="Transcribed_RNA"/>
</dbReference>
<evidence type="ECO:0000313" key="1">
    <source>
        <dbReference type="EMBL" id="CAG6459239.1"/>
    </source>
</evidence>
<name>A0A8D8F706_CULPI</name>
<dbReference type="EMBL" id="HBUE01037123">
    <property type="protein sequence ID" value="CAG6459242.1"/>
    <property type="molecule type" value="Transcribed_RNA"/>
</dbReference>